<dbReference type="AlphaFoldDB" id="A0A4P9Z9S2"/>
<dbReference type="Pfam" id="PF11093">
    <property type="entry name" value="Mitochondr_Som1"/>
    <property type="match status" value="1"/>
</dbReference>
<keyword evidence="2" id="KW-1185">Reference proteome</keyword>
<protein>
    <submittedName>
        <fullName evidence="1">Uncharacterized protein</fullName>
    </submittedName>
</protein>
<proteinExistence type="predicted"/>
<dbReference type="EMBL" id="ML004486">
    <property type="protein sequence ID" value="RKP29473.1"/>
    <property type="molecule type" value="Genomic_DNA"/>
</dbReference>
<evidence type="ECO:0000313" key="2">
    <source>
        <dbReference type="Proteomes" id="UP000268321"/>
    </source>
</evidence>
<organism evidence="1 2">
    <name type="scientific">Metschnikowia bicuspidata</name>
    <dbReference type="NCBI Taxonomy" id="27322"/>
    <lineage>
        <taxon>Eukaryota</taxon>
        <taxon>Fungi</taxon>
        <taxon>Dikarya</taxon>
        <taxon>Ascomycota</taxon>
        <taxon>Saccharomycotina</taxon>
        <taxon>Pichiomycetes</taxon>
        <taxon>Metschnikowiaceae</taxon>
        <taxon>Metschnikowia</taxon>
    </lineage>
</organism>
<reference evidence="2" key="1">
    <citation type="journal article" date="2018" name="Nat. Microbiol.">
        <title>Leveraging single-cell genomics to expand the fungal tree of life.</title>
        <authorList>
            <person name="Ahrendt S.R."/>
            <person name="Quandt C.A."/>
            <person name="Ciobanu D."/>
            <person name="Clum A."/>
            <person name="Salamov A."/>
            <person name="Andreopoulos B."/>
            <person name="Cheng J.F."/>
            <person name="Woyke T."/>
            <person name="Pelin A."/>
            <person name="Henrissat B."/>
            <person name="Reynolds N.K."/>
            <person name="Benny G.L."/>
            <person name="Smith M.E."/>
            <person name="James T.Y."/>
            <person name="Grigoriev I.V."/>
        </authorList>
    </citation>
    <scope>NUCLEOTIDE SEQUENCE [LARGE SCALE GENOMIC DNA]</scope>
    <source>
        <strain evidence="2">Baker2002</strain>
    </source>
</reference>
<dbReference type="GO" id="GO:0042720">
    <property type="term" value="C:mitochondrial inner membrane peptidase complex"/>
    <property type="evidence" value="ECO:0007669"/>
    <property type="project" value="InterPro"/>
</dbReference>
<dbReference type="InterPro" id="IPR024645">
    <property type="entry name" value="Mitochondr_Som1"/>
</dbReference>
<dbReference type="Proteomes" id="UP000268321">
    <property type="component" value="Unassembled WGS sequence"/>
</dbReference>
<name>A0A4P9Z9S2_9ASCO</name>
<accession>A0A4P9Z9S2</accession>
<sequence>MSPPTPVFSRREIQERYAARINDPDTYKCSLKSLVQQECTFKLLSEESRVVETICIPFKRLFQRCLLPHTRVVNGRKIAEERWVNIEVTLAETNDAARKSFRELDEFMDAEVELKKWFEQTREES</sequence>
<evidence type="ECO:0000313" key="1">
    <source>
        <dbReference type="EMBL" id="RKP29473.1"/>
    </source>
</evidence>
<dbReference type="OrthoDB" id="3983163at2759"/>
<gene>
    <name evidence="1" type="ORF">METBISCDRAFT_24219</name>
</gene>